<sequence length="107" mass="11600">MNKIITIVYLLFTCVSCVTVSEHAFIIEGNVSQSFNSCIVKVKNTTERVVLEELVLNSFSIVVPVGSDGAVGYKITAICNINGISKNVYNKKITEGNSGASIYIHLN</sequence>
<dbReference type="RefSeq" id="WP_068990394.1">
    <property type="nucleotide sequence ID" value="NZ_CP012418.1"/>
</dbReference>
<evidence type="ECO:0000313" key="1">
    <source>
        <dbReference type="EMBL" id="AOE49633.1"/>
    </source>
</evidence>
<organism evidence="1 2">
    <name type="scientific">Kangiella sediminilitoris</name>
    <dbReference type="NCBI Taxonomy" id="1144748"/>
    <lineage>
        <taxon>Bacteria</taxon>
        <taxon>Pseudomonadati</taxon>
        <taxon>Pseudomonadota</taxon>
        <taxon>Gammaproteobacteria</taxon>
        <taxon>Kangiellales</taxon>
        <taxon>Kangiellaceae</taxon>
        <taxon>Kangiella</taxon>
    </lineage>
</organism>
<name>A0A1B3BA10_9GAMM</name>
<protein>
    <submittedName>
        <fullName evidence="1">Uncharacterized protein</fullName>
    </submittedName>
</protein>
<keyword evidence="2" id="KW-1185">Reference proteome</keyword>
<dbReference type="KEGG" id="ksd:KS2013_911"/>
<dbReference type="EMBL" id="CP012418">
    <property type="protein sequence ID" value="AOE49633.1"/>
    <property type="molecule type" value="Genomic_DNA"/>
</dbReference>
<gene>
    <name evidence="1" type="ORF">KS2013_911</name>
</gene>
<proteinExistence type="predicted"/>
<dbReference type="AlphaFoldDB" id="A0A1B3BA10"/>
<dbReference type="Proteomes" id="UP000094147">
    <property type="component" value="Chromosome"/>
</dbReference>
<reference evidence="2" key="1">
    <citation type="submission" date="2015-08" db="EMBL/GenBank/DDBJ databases">
        <authorList>
            <person name="Kim K.M."/>
        </authorList>
    </citation>
    <scope>NUCLEOTIDE SEQUENCE [LARGE SCALE GENOMIC DNA]</scope>
    <source>
        <strain evidence="2">KCTC 23892</strain>
    </source>
</reference>
<dbReference type="STRING" id="1144748.KS2013_911"/>
<accession>A0A1B3BA10</accession>
<evidence type="ECO:0000313" key="2">
    <source>
        <dbReference type="Proteomes" id="UP000094147"/>
    </source>
</evidence>